<name>A0ABV0UDM0_9TELE</name>
<proteinExistence type="predicted"/>
<comment type="caution">
    <text evidence="1">The sequence shown here is derived from an EMBL/GenBank/DDBJ whole genome shotgun (WGS) entry which is preliminary data.</text>
</comment>
<evidence type="ECO:0000313" key="2">
    <source>
        <dbReference type="Proteomes" id="UP001482620"/>
    </source>
</evidence>
<dbReference type="EMBL" id="JAHRIQ010064418">
    <property type="protein sequence ID" value="MEQ2242346.1"/>
    <property type="molecule type" value="Genomic_DNA"/>
</dbReference>
<organism evidence="1 2">
    <name type="scientific">Ilyodon furcidens</name>
    <name type="common">goldbreast splitfin</name>
    <dbReference type="NCBI Taxonomy" id="33524"/>
    <lineage>
        <taxon>Eukaryota</taxon>
        <taxon>Metazoa</taxon>
        <taxon>Chordata</taxon>
        <taxon>Craniata</taxon>
        <taxon>Vertebrata</taxon>
        <taxon>Euteleostomi</taxon>
        <taxon>Actinopterygii</taxon>
        <taxon>Neopterygii</taxon>
        <taxon>Teleostei</taxon>
        <taxon>Neoteleostei</taxon>
        <taxon>Acanthomorphata</taxon>
        <taxon>Ovalentaria</taxon>
        <taxon>Atherinomorphae</taxon>
        <taxon>Cyprinodontiformes</taxon>
        <taxon>Goodeidae</taxon>
        <taxon>Ilyodon</taxon>
    </lineage>
</organism>
<gene>
    <name evidence="1" type="ORF">ILYODFUR_034993</name>
</gene>
<evidence type="ECO:0000313" key="1">
    <source>
        <dbReference type="EMBL" id="MEQ2242346.1"/>
    </source>
</evidence>
<dbReference type="Proteomes" id="UP001482620">
    <property type="component" value="Unassembled WGS sequence"/>
</dbReference>
<protein>
    <submittedName>
        <fullName evidence="1">Uncharacterized protein</fullName>
    </submittedName>
</protein>
<accession>A0ABV0UDM0</accession>
<keyword evidence="2" id="KW-1185">Reference proteome</keyword>
<reference evidence="1 2" key="1">
    <citation type="submission" date="2021-06" db="EMBL/GenBank/DDBJ databases">
        <authorList>
            <person name="Palmer J.M."/>
        </authorList>
    </citation>
    <scope>NUCLEOTIDE SEQUENCE [LARGE SCALE GENOMIC DNA]</scope>
    <source>
        <strain evidence="2">if_2019</strain>
        <tissue evidence="1">Muscle</tissue>
    </source>
</reference>
<sequence>MWHGCLERGFVLGSLYGASGLLREAANRLEELECSSEVVHIYLYVCLWLLLSGECCKASYHRNNFVPPGGTFHTHPLHIQANITHTCTHTNNPNG</sequence>